<dbReference type="PROSITE" id="PS51318">
    <property type="entry name" value="TAT"/>
    <property type="match status" value="1"/>
</dbReference>
<dbReference type="RefSeq" id="WP_174702639.1">
    <property type="nucleotide sequence ID" value="NZ_JABURA010000001.1"/>
</dbReference>
<dbReference type="InterPro" id="IPR011047">
    <property type="entry name" value="Quinoprotein_ADH-like_sf"/>
</dbReference>
<proteinExistence type="predicted"/>
<dbReference type="InterPro" id="IPR015943">
    <property type="entry name" value="WD40/YVTN_repeat-like_dom_sf"/>
</dbReference>
<dbReference type="OrthoDB" id="145878at2157"/>
<name>A0A8J8GP99_9EURY</name>
<accession>A0A8J8GP99</accession>
<dbReference type="Proteomes" id="UP000728647">
    <property type="component" value="Unassembled WGS sequence"/>
</dbReference>
<gene>
    <name evidence="2" type="ORF">HT576_17115</name>
</gene>
<dbReference type="SUPFAM" id="SSF50998">
    <property type="entry name" value="Quinoprotein alcohol dehydrogenase-like"/>
    <property type="match status" value="2"/>
</dbReference>
<dbReference type="PANTHER" id="PTHR34512">
    <property type="entry name" value="CELL SURFACE PROTEIN"/>
    <property type="match status" value="1"/>
</dbReference>
<dbReference type="Pfam" id="PF13360">
    <property type="entry name" value="PQQ_2"/>
    <property type="match status" value="1"/>
</dbReference>
<dbReference type="SMART" id="SM00564">
    <property type="entry name" value="PQQ"/>
    <property type="match status" value="5"/>
</dbReference>
<organism evidence="2 3">
    <name type="scientific">Haloterrigena gelatinilytica</name>
    <dbReference type="NCBI Taxonomy" id="2741724"/>
    <lineage>
        <taxon>Archaea</taxon>
        <taxon>Methanobacteriati</taxon>
        <taxon>Methanobacteriota</taxon>
        <taxon>Stenosarchaea group</taxon>
        <taxon>Halobacteria</taxon>
        <taxon>Halobacteriales</taxon>
        <taxon>Natrialbaceae</taxon>
        <taxon>Haloterrigena</taxon>
    </lineage>
</organism>
<protein>
    <submittedName>
        <fullName evidence="2">PQQ-binding-like beta-propeller repeat protein</fullName>
    </submittedName>
</protein>
<dbReference type="Gene3D" id="2.40.10.480">
    <property type="match status" value="1"/>
</dbReference>
<dbReference type="InterPro" id="IPR002372">
    <property type="entry name" value="PQQ_rpt_dom"/>
</dbReference>
<evidence type="ECO:0000313" key="2">
    <source>
        <dbReference type="EMBL" id="NUB92730.1"/>
    </source>
</evidence>
<reference evidence="2" key="1">
    <citation type="submission" date="2020-06" db="EMBL/GenBank/DDBJ databases">
        <title>Haloterrigena sp. nov., an extremely halophilic archaeon isolated from a saline sediment.</title>
        <authorList>
            <person name="Liu B.-B."/>
        </authorList>
    </citation>
    <scope>NUCLEOTIDE SEQUENCE</scope>
    <source>
        <strain evidence="2">SYSU A121-1</strain>
    </source>
</reference>
<dbReference type="AlphaFoldDB" id="A0A8J8GP99"/>
<evidence type="ECO:0000313" key="3">
    <source>
        <dbReference type="Proteomes" id="UP000728647"/>
    </source>
</evidence>
<dbReference type="InterPro" id="IPR018391">
    <property type="entry name" value="PQQ_b-propeller_rpt"/>
</dbReference>
<dbReference type="EMBL" id="JABURA010000001">
    <property type="protein sequence ID" value="NUB92730.1"/>
    <property type="molecule type" value="Genomic_DNA"/>
</dbReference>
<comment type="caution">
    <text evidence="2">The sequence shown here is derived from an EMBL/GenBank/DDBJ whole genome shotgun (WGS) entry which is preliminary data.</text>
</comment>
<dbReference type="Gene3D" id="2.130.10.10">
    <property type="entry name" value="YVTN repeat-like/Quinoprotein amine dehydrogenase"/>
    <property type="match status" value="2"/>
</dbReference>
<evidence type="ECO:0000259" key="1">
    <source>
        <dbReference type="Pfam" id="PF13360"/>
    </source>
</evidence>
<dbReference type="PANTHER" id="PTHR34512:SF30">
    <property type="entry name" value="OUTER MEMBRANE PROTEIN ASSEMBLY FACTOR BAMB"/>
    <property type="match status" value="1"/>
</dbReference>
<dbReference type="InterPro" id="IPR006311">
    <property type="entry name" value="TAT_signal"/>
</dbReference>
<sequence length="456" mass="48776">MRSPNRDTVSERGCDRSAGLSRRRLLGASAGAAAAGLAGCVGVDLPTTLGGRFDGTEDVSLFQNGLRRLGYYPDETVPESVSVNWSFPINAADHTAAKSSPVPTPDGETIVFAGDTGKVCAYAPSGDLQWATQTDATEKGFHGSAAIVGDVAFIGGYDGDLYALDTESGDMVWRTRSEDGDLDGPLAIGSSPAYHDGSLYLISEYAPPSSGALWEIDPETGEPTWSDDRIWGQAHPSPTIDLETGRILAGSNDGVVYCWEYPSLEFAWSFQADADGEEQAGGAFRKGAQIKGTVAAHDGYGYVGSWDGTFYCLDLEDGSEEWSFETGEVIMSNPAVDTDADVVYMGSDDGYVYALDPASGEELWSTDVGGRVIGALTVTAETVLVGSYDSHLYALDKETGDRRWRVRNRGRVTSAAVPVDGRIYYAERAVFSNYYDDDTETILEEPGHGYCLVGDE</sequence>
<feature type="domain" description="Pyrrolo-quinoline quinone repeat" evidence="1">
    <location>
        <begin position="339"/>
        <end position="413"/>
    </location>
</feature>